<dbReference type="Proteomes" id="UP000504606">
    <property type="component" value="Unplaced"/>
</dbReference>
<dbReference type="KEGG" id="foc:113202396"/>
<name>A0A6J1S0P5_FRAOC</name>
<protein>
    <submittedName>
        <fullName evidence="3">Sperm flagellar protein 1-like isoform X1</fullName>
    </submittedName>
</protein>
<evidence type="ECO:0000313" key="2">
    <source>
        <dbReference type="Proteomes" id="UP000504606"/>
    </source>
</evidence>
<sequence>MAKSGKEAELYSWLDQIPFSRPRKNIPRDFSDGVLMAEMVKFFYPKMVELHNYTPANCFIHKMNNWYTLSRKVLSKLGIKISKEQIEQIASATPNGITSVLSALREKVVTAQEKREEECKQLQRSNQPQNILCFVQDKKQAEGVFGIPMACEAPTGQQLIVSMENMVPQRLLDEKLSEIAEKDDAINILMQKVSHLDTLLQLKDQRIKDLTQQLQYLQERGKEGFHLNT</sequence>
<dbReference type="Gene3D" id="1.10.418.10">
    <property type="entry name" value="Calponin-like domain"/>
    <property type="match status" value="1"/>
</dbReference>
<dbReference type="OrthoDB" id="193300at2759"/>
<dbReference type="Pfam" id="PF06294">
    <property type="entry name" value="CH_2"/>
    <property type="match status" value="1"/>
</dbReference>
<dbReference type="FunFam" id="1.10.418.10:FF:000059">
    <property type="entry name" value="RIKEN cDNA 6430531B16 gene"/>
    <property type="match status" value="1"/>
</dbReference>
<dbReference type="InterPro" id="IPR001715">
    <property type="entry name" value="CH_dom"/>
</dbReference>
<keyword evidence="2" id="KW-1185">Reference proteome</keyword>
<accession>A0A6J1S0P5</accession>
<organism evidence="2 3">
    <name type="scientific">Frankliniella occidentalis</name>
    <name type="common">Western flower thrips</name>
    <name type="synonym">Euthrips occidentalis</name>
    <dbReference type="NCBI Taxonomy" id="133901"/>
    <lineage>
        <taxon>Eukaryota</taxon>
        <taxon>Metazoa</taxon>
        <taxon>Ecdysozoa</taxon>
        <taxon>Arthropoda</taxon>
        <taxon>Hexapoda</taxon>
        <taxon>Insecta</taxon>
        <taxon>Pterygota</taxon>
        <taxon>Neoptera</taxon>
        <taxon>Paraneoptera</taxon>
        <taxon>Thysanoptera</taxon>
        <taxon>Terebrantia</taxon>
        <taxon>Thripoidea</taxon>
        <taxon>Thripidae</taxon>
        <taxon>Frankliniella</taxon>
    </lineage>
</organism>
<dbReference type="AlphaFoldDB" id="A0A6J1S0P5"/>
<dbReference type="RefSeq" id="XP_026272381.1">
    <property type="nucleotide sequence ID" value="XM_026416596.2"/>
</dbReference>
<proteinExistence type="predicted"/>
<feature type="domain" description="Calponin-homology (CH)" evidence="1">
    <location>
        <begin position="4"/>
        <end position="109"/>
    </location>
</feature>
<dbReference type="PROSITE" id="PS50021">
    <property type="entry name" value="CH"/>
    <property type="match status" value="1"/>
</dbReference>
<dbReference type="InterPro" id="IPR052111">
    <property type="entry name" value="Spermatogenesis_Ciliary_MAP"/>
</dbReference>
<dbReference type="GeneID" id="113202396"/>
<dbReference type="GO" id="GO:0051493">
    <property type="term" value="P:regulation of cytoskeleton organization"/>
    <property type="evidence" value="ECO:0007669"/>
    <property type="project" value="TreeGrafter"/>
</dbReference>
<evidence type="ECO:0000259" key="1">
    <source>
        <dbReference type="PROSITE" id="PS50021"/>
    </source>
</evidence>
<dbReference type="GO" id="GO:0008017">
    <property type="term" value="F:microtubule binding"/>
    <property type="evidence" value="ECO:0007669"/>
    <property type="project" value="TreeGrafter"/>
</dbReference>
<dbReference type="InterPro" id="IPR036872">
    <property type="entry name" value="CH_dom_sf"/>
</dbReference>
<dbReference type="GO" id="GO:0005930">
    <property type="term" value="C:axoneme"/>
    <property type="evidence" value="ECO:0007669"/>
    <property type="project" value="TreeGrafter"/>
</dbReference>
<dbReference type="SUPFAM" id="SSF47576">
    <property type="entry name" value="Calponin-homology domain, CH-domain"/>
    <property type="match status" value="1"/>
</dbReference>
<gene>
    <name evidence="3" type="primary">LOC113202396</name>
</gene>
<dbReference type="PANTHER" id="PTHR12509">
    <property type="entry name" value="SPERMATOGENESIS-ASSOCIATED 4-RELATED"/>
    <property type="match status" value="1"/>
</dbReference>
<dbReference type="InterPro" id="IPR010441">
    <property type="entry name" value="CH_2"/>
</dbReference>
<evidence type="ECO:0000313" key="3">
    <source>
        <dbReference type="RefSeq" id="XP_026272381.1"/>
    </source>
</evidence>
<reference evidence="3" key="1">
    <citation type="submission" date="2025-08" db="UniProtKB">
        <authorList>
            <consortium name="RefSeq"/>
        </authorList>
    </citation>
    <scope>IDENTIFICATION</scope>
    <source>
        <tissue evidence="3">Whole organism</tissue>
    </source>
</reference>
<dbReference type="PANTHER" id="PTHR12509:SF9">
    <property type="entry name" value="SPERM FLAGELLAR PROTEIN 1 ISOFORM X1"/>
    <property type="match status" value="1"/>
</dbReference>